<dbReference type="InterPro" id="IPR029045">
    <property type="entry name" value="ClpP/crotonase-like_dom_sf"/>
</dbReference>
<keyword evidence="8" id="KW-0413">Isomerase</keyword>
<evidence type="ECO:0000256" key="7">
    <source>
        <dbReference type="ARBA" id="ARBA00023140"/>
    </source>
</evidence>
<comment type="subcellular location">
    <subcellularLocation>
        <location evidence="1">Peroxisome</location>
    </subcellularLocation>
</comment>
<evidence type="ECO:0000313" key="10">
    <source>
        <dbReference type="EMBL" id="OMJ66040.1"/>
    </source>
</evidence>
<evidence type="ECO:0000256" key="4">
    <source>
        <dbReference type="ARBA" id="ARBA00022832"/>
    </source>
</evidence>
<keyword evidence="5" id="KW-0007">Acetylation</keyword>
<dbReference type="AlphaFoldDB" id="A0A1R2ANQ5"/>
<dbReference type="GO" id="GO:0005777">
    <property type="term" value="C:peroxisome"/>
    <property type="evidence" value="ECO:0007669"/>
    <property type="project" value="UniProtKB-SubCell"/>
</dbReference>
<dbReference type="Gene3D" id="3.90.226.10">
    <property type="entry name" value="2-enoyl-CoA Hydratase, Chain A, domain 1"/>
    <property type="match status" value="1"/>
</dbReference>
<name>A0A1R2ANQ5_9CILI</name>
<evidence type="ECO:0000256" key="2">
    <source>
        <dbReference type="ARBA" id="ARBA00005005"/>
    </source>
</evidence>
<keyword evidence="11" id="KW-1185">Reference proteome</keyword>
<evidence type="ECO:0000256" key="1">
    <source>
        <dbReference type="ARBA" id="ARBA00004275"/>
    </source>
</evidence>
<dbReference type="InterPro" id="IPR018376">
    <property type="entry name" value="Enoyl-CoA_hyd/isom_CS"/>
</dbReference>
<dbReference type="PANTHER" id="PTHR43149:SF1">
    <property type="entry name" value="DELTA(3,5)-DELTA(2,4)-DIENOYL-COA ISOMERASE, MITOCHONDRIAL"/>
    <property type="match status" value="1"/>
</dbReference>
<dbReference type="UniPathway" id="UPA00659"/>
<keyword evidence="7" id="KW-0576">Peroxisome</keyword>
<reference evidence="10 11" key="1">
    <citation type="submission" date="2016-11" db="EMBL/GenBank/DDBJ databases">
        <title>The macronuclear genome of Stentor coeruleus: a giant cell with tiny introns.</title>
        <authorList>
            <person name="Slabodnick M."/>
            <person name="Ruby J.G."/>
            <person name="Reiff S.B."/>
            <person name="Swart E.C."/>
            <person name="Gosai S."/>
            <person name="Prabakaran S."/>
            <person name="Witkowska E."/>
            <person name="Larue G.E."/>
            <person name="Fisher S."/>
            <person name="Freeman R.M."/>
            <person name="Gunawardena J."/>
            <person name="Chu W."/>
            <person name="Stover N.A."/>
            <person name="Gregory B.D."/>
            <person name="Nowacki M."/>
            <person name="Derisi J."/>
            <person name="Roy S.W."/>
            <person name="Marshall W.F."/>
            <person name="Sood P."/>
        </authorList>
    </citation>
    <scope>NUCLEOTIDE SEQUENCE [LARGE SCALE GENOMIC DNA]</scope>
    <source>
        <strain evidence="10">WM001</strain>
    </source>
</reference>
<organism evidence="10 11">
    <name type="scientific">Stentor coeruleus</name>
    <dbReference type="NCBI Taxonomy" id="5963"/>
    <lineage>
        <taxon>Eukaryota</taxon>
        <taxon>Sar</taxon>
        <taxon>Alveolata</taxon>
        <taxon>Ciliophora</taxon>
        <taxon>Postciliodesmatophora</taxon>
        <taxon>Heterotrichea</taxon>
        <taxon>Heterotrichida</taxon>
        <taxon>Stentoridae</taxon>
        <taxon>Stentor</taxon>
    </lineage>
</organism>
<dbReference type="FunFam" id="1.10.12.10:FF:000004">
    <property type="entry name" value="Delta3,5-delta2,4-dienoyl-CoA isomerase"/>
    <property type="match status" value="1"/>
</dbReference>
<evidence type="ECO:0000256" key="8">
    <source>
        <dbReference type="ARBA" id="ARBA00023235"/>
    </source>
</evidence>
<dbReference type="Gene3D" id="1.10.12.10">
    <property type="entry name" value="Lyase 2-enoyl-coa Hydratase, Chain A, domain 2"/>
    <property type="match status" value="1"/>
</dbReference>
<comment type="pathway">
    <text evidence="2">Lipid metabolism; fatty acid beta-oxidation.</text>
</comment>
<protein>
    <recommendedName>
        <fullName evidence="12">Enoyl-CoA hydratase</fullName>
    </recommendedName>
</protein>
<evidence type="ECO:0000256" key="5">
    <source>
        <dbReference type="ARBA" id="ARBA00022990"/>
    </source>
</evidence>
<dbReference type="PROSITE" id="PS00166">
    <property type="entry name" value="ENOYL_COA_HYDRATASE"/>
    <property type="match status" value="1"/>
</dbReference>
<gene>
    <name evidence="10" type="ORF">SteCoe_37254</name>
</gene>
<dbReference type="InterPro" id="IPR014748">
    <property type="entry name" value="Enoyl-CoA_hydra_C"/>
</dbReference>
<dbReference type="GO" id="GO:0051750">
    <property type="term" value="F:delta(3,5)-delta(2,4)-dienoyl-CoA isomerase activity"/>
    <property type="evidence" value="ECO:0007669"/>
    <property type="project" value="TreeGrafter"/>
</dbReference>
<accession>A0A1R2ANQ5</accession>
<keyword evidence="4" id="KW-0276">Fatty acid metabolism</keyword>
<dbReference type="OrthoDB" id="14970at2759"/>
<dbReference type="CDD" id="cd06558">
    <property type="entry name" value="crotonase-like"/>
    <property type="match status" value="1"/>
</dbReference>
<sequence>METLVLTFPKPHIALVTINRPKKLNAMNLKMYQEIQSTFESLGNNPEVWVIIITGSEKTFCAGMDLNDFSGLGNYHSEDPARRALYLQKSVKSLQEPMNSLENCGKPVIAAVSGYCIGAGVDLLSACDIRYCSKNAIISIREVVIGMAADIGSLQRLPKVVGNDSWIRELVFTGRNASAQESKENGLFSKIFNTHEELLQEAMKVAELIAERSPIAIIGSKRNLSYARDHSVAEGLNFVSNWNSWALQSPDFMNAIMAQMQKKKPEFPKL</sequence>
<proteinExistence type="inferred from homology"/>
<dbReference type="Pfam" id="PF00378">
    <property type="entry name" value="ECH_1"/>
    <property type="match status" value="1"/>
</dbReference>
<comment type="caution">
    <text evidence="10">The sequence shown here is derived from an EMBL/GenBank/DDBJ whole genome shotgun (WGS) entry which is preliminary data.</text>
</comment>
<evidence type="ECO:0000256" key="9">
    <source>
        <dbReference type="RuleBase" id="RU003707"/>
    </source>
</evidence>
<dbReference type="SUPFAM" id="SSF52096">
    <property type="entry name" value="ClpP/crotonase"/>
    <property type="match status" value="1"/>
</dbReference>
<evidence type="ECO:0000256" key="3">
    <source>
        <dbReference type="ARBA" id="ARBA00005254"/>
    </source>
</evidence>
<dbReference type="GO" id="GO:0006635">
    <property type="term" value="P:fatty acid beta-oxidation"/>
    <property type="evidence" value="ECO:0007669"/>
    <property type="project" value="UniProtKB-UniPathway"/>
</dbReference>
<evidence type="ECO:0000313" key="11">
    <source>
        <dbReference type="Proteomes" id="UP000187209"/>
    </source>
</evidence>
<evidence type="ECO:0008006" key="12">
    <source>
        <dbReference type="Google" id="ProtNLM"/>
    </source>
</evidence>
<dbReference type="InterPro" id="IPR001753">
    <property type="entry name" value="Enoyl-CoA_hydra/iso"/>
</dbReference>
<dbReference type="Proteomes" id="UP000187209">
    <property type="component" value="Unassembled WGS sequence"/>
</dbReference>
<dbReference type="PANTHER" id="PTHR43149">
    <property type="entry name" value="ENOYL-COA HYDRATASE"/>
    <property type="match status" value="1"/>
</dbReference>
<evidence type="ECO:0000256" key="6">
    <source>
        <dbReference type="ARBA" id="ARBA00023098"/>
    </source>
</evidence>
<dbReference type="InterPro" id="IPR045002">
    <property type="entry name" value="Ech1-like"/>
</dbReference>
<dbReference type="EMBL" id="MPUH01001840">
    <property type="protein sequence ID" value="OMJ66040.1"/>
    <property type="molecule type" value="Genomic_DNA"/>
</dbReference>
<comment type="similarity">
    <text evidence="3 9">Belongs to the enoyl-CoA hydratase/isomerase family.</text>
</comment>
<dbReference type="FunFam" id="3.90.226.10:FF:000024">
    <property type="entry name" value="Delta3,5-delta2,4-dienoyl-CoA isomerase"/>
    <property type="match status" value="1"/>
</dbReference>
<keyword evidence="6" id="KW-0443">Lipid metabolism</keyword>